<accession>A0A172Q0I8</accession>
<keyword evidence="2" id="KW-1185">Reference proteome</keyword>
<gene>
    <name evidence="1" type="ORF">ME3_132</name>
</gene>
<organism evidence="1 2">
    <name type="scientific">Acinetobacter phage vB_AbaM_ME3</name>
    <dbReference type="NCBI Taxonomy" id="1837876"/>
    <lineage>
        <taxon>Viruses</taxon>
        <taxon>Duplodnaviria</taxon>
        <taxon>Heunggongvirae</taxon>
        <taxon>Uroviricota</taxon>
        <taxon>Caudoviricetes</taxon>
        <taxon>Metrivirus</taxon>
        <taxon>Metrivirus ME3</taxon>
    </lineage>
</organism>
<protein>
    <submittedName>
        <fullName evidence="1">Uncharacterized protein</fullName>
    </submittedName>
</protein>
<dbReference type="EMBL" id="KU935715">
    <property type="protein sequence ID" value="AND75293.1"/>
    <property type="molecule type" value="Genomic_DNA"/>
</dbReference>
<evidence type="ECO:0000313" key="2">
    <source>
        <dbReference type="Proteomes" id="UP000225947"/>
    </source>
</evidence>
<name>A0A172Q0I8_9CAUD</name>
<proteinExistence type="predicted"/>
<evidence type="ECO:0000313" key="1">
    <source>
        <dbReference type="EMBL" id="AND75293.1"/>
    </source>
</evidence>
<reference evidence="2" key="1">
    <citation type="submission" date="2016-03" db="EMBL/GenBank/DDBJ databases">
        <title>Characterization of Acinetobacter baumannii phage vB_AbaM_ME3.</title>
        <authorList>
            <person name="Buttimer C.T.H."/>
            <person name="Elbreki M."/>
            <person name="Coffey A."/>
        </authorList>
    </citation>
    <scope>NUCLEOTIDE SEQUENCE [LARGE SCALE GENOMIC DNA]</scope>
</reference>
<sequence length="47" mass="5433">MNGLLPDLFLIEQNIKKSNKSVDFNGNIFGGYTEIYYNKVNINDYSK</sequence>
<dbReference type="Proteomes" id="UP000225947">
    <property type="component" value="Segment"/>
</dbReference>